<protein>
    <submittedName>
        <fullName evidence="1">Uncharacterized protein</fullName>
    </submittedName>
</protein>
<sequence>LTKKKSKAEGRELKEPSEKKITRFSLGTYPFFQK</sequence>
<proteinExistence type="predicted"/>
<organism evidence="1">
    <name type="scientific">marine sediment metagenome</name>
    <dbReference type="NCBI Taxonomy" id="412755"/>
    <lineage>
        <taxon>unclassified sequences</taxon>
        <taxon>metagenomes</taxon>
        <taxon>ecological metagenomes</taxon>
    </lineage>
</organism>
<name>X1TV81_9ZZZZ</name>
<dbReference type="EMBL" id="BARW01009727">
    <property type="protein sequence ID" value="GAI83944.1"/>
    <property type="molecule type" value="Genomic_DNA"/>
</dbReference>
<dbReference type="AlphaFoldDB" id="X1TV81"/>
<reference evidence="1" key="1">
    <citation type="journal article" date="2014" name="Front. Microbiol.">
        <title>High frequency of phylogenetically diverse reductive dehalogenase-homologous genes in deep subseafloor sedimentary metagenomes.</title>
        <authorList>
            <person name="Kawai M."/>
            <person name="Futagami T."/>
            <person name="Toyoda A."/>
            <person name="Takaki Y."/>
            <person name="Nishi S."/>
            <person name="Hori S."/>
            <person name="Arai W."/>
            <person name="Tsubouchi T."/>
            <person name="Morono Y."/>
            <person name="Uchiyama I."/>
            <person name="Ito T."/>
            <person name="Fujiyama A."/>
            <person name="Inagaki F."/>
            <person name="Takami H."/>
        </authorList>
    </citation>
    <scope>NUCLEOTIDE SEQUENCE</scope>
    <source>
        <strain evidence="1">Expedition CK06-06</strain>
    </source>
</reference>
<gene>
    <name evidence="1" type="ORF">S12H4_19449</name>
</gene>
<comment type="caution">
    <text evidence="1">The sequence shown here is derived from an EMBL/GenBank/DDBJ whole genome shotgun (WGS) entry which is preliminary data.</text>
</comment>
<feature type="non-terminal residue" evidence="1">
    <location>
        <position position="1"/>
    </location>
</feature>
<accession>X1TV81</accession>
<evidence type="ECO:0000313" key="1">
    <source>
        <dbReference type="EMBL" id="GAI83944.1"/>
    </source>
</evidence>